<comment type="caution">
    <text evidence="2">The sequence shown here is derived from an EMBL/GenBank/DDBJ whole genome shotgun (WGS) entry which is preliminary data.</text>
</comment>
<accession>A0A645BQL6</accession>
<organism evidence="2">
    <name type="scientific">bioreactor metagenome</name>
    <dbReference type="NCBI Taxonomy" id="1076179"/>
    <lineage>
        <taxon>unclassified sequences</taxon>
        <taxon>metagenomes</taxon>
        <taxon>ecological metagenomes</taxon>
    </lineage>
</organism>
<dbReference type="InterPro" id="IPR021683">
    <property type="entry name" value="DUF3267"/>
</dbReference>
<sequence length="190" mass="21322">MTRLPEGYREVRRVDLMRNRKEAVLVNLIALTITGVMIALGFVICPPFSEFRFGIHTVFGIIIMLAGILLYMVLHEVIHGVFMKAFSGVKPRYGYTGLYAYAGSDALFCRKHYIVIAFAPVVILGFVIAVLTAAFYETAFWYLYIIQIVNLSGAAGDFYVGTLIARAKNDVMVRDAGTDMSLYSKQLRNR</sequence>
<proteinExistence type="predicted"/>
<dbReference type="Pfam" id="PF11667">
    <property type="entry name" value="DUF3267"/>
    <property type="match status" value="1"/>
</dbReference>
<keyword evidence="1" id="KW-1133">Transmembrane helix</keyword>
<evidence type="ECO:0008006" key="3">
    <source>
        <dbReference type="Google" id="ProtNLM"/>
    </source>
</evidence>
<feature type="transmembrane region" description="Helical" evidence="1">
    <location>
        <begin position="23"/>
        <end position="49"/>
    </location>
</feature>
<gene>
    <name evidence="2" type="ORF">SDC9_113793</name>
</gene>
<evidence type="ECO:0000313" key="2">
    <source>
        <dbReference type="EMBL" id="MPM66881.1"/>
    </source>
</evidence>
<feature type="transmembrane region" description="Helical" evidence="1">
    <location>
        <begin position="55"/>
        <end position="74"/>
    </location>
</feature>
<name>A0A645BQL6_9ZZZZ</name>
<dbReference type="AlphaFoldDB" id="A0A645BQL6"/>
<keyword evidence="1" id="KW-0812">Transmembrane</keyword>
<keyword evidence="1" id="KW-0472">Membrane</keyword>
<protein>
    <recommendedName>
        <fullName evidence="3">Zincin peptidase</fullName>
    </recommendedName>
</protein>
<feature type="transmembrane region" description="Helical" evidence="1">
    <location>
        <begin position="113"/>
        <end position="135"/>
    </location>
</feature>
<dbReference type="EMBL" id="VSSQ01021353">
    <property type="protein sequence ID" value="MPM66881.1"/>
    <property type="molecule type" value="Genomic_DNA"/>
</dbReference>
<feature type="transmembrane region" description="Helical" evidence="1">
    <location>
        <begin position="141"/>
        <end position="165"/>
    </location>
</feature>
<evidence type="ECO:0000256" key="1">
    <source>
        <dbReference type="SAM" id="Phobius"/>
    </source>
</evidence>
<reference evidence="2" key="1">
    <citation type="submission" date="2019-08" db="EMBL/GenBank/DDBJ databases">
        <authorList>
            <person name="Kucharzyk K."/>
            <person name="Murdoch R.W."/>
            <person name="Higgins S."/>
            <person name="Loffler F."/>
        </authorList>
    </citation>
    <scope>NUCLEOTIDE SEQUENCE</scope>
</reference>